<protein>
    <recommendedName>
        <fullName evidence="3">RCK N-terminal domain-containing protein</fullName>
    </recommendedName>
</protein>
<comment type="caution">
    <text evidence="1">The sequence shown here is derived from an EMBL/GenBank/DDBJ whole genome shotgun (WGS) entry which is preliminary data.</text>
</comment>
<evidence type="ECO:0000313" key="2">
    <source>
        <dbReference type="Proteomes" id="UP001354971"/>
    </source>
</evidence>
<dbReference type="RefSeq" id="WP_330199526.1">
    <property type="nucleotide sequence ID" value="NZ_JAZDRP010000006.1"/>
</dbReference>
<sequence length="332" mass="36868">MSFAMAFHRTKRHTLIQRGMFMILRRFFVTIRNHFIGLLLLFGTLVTFSLAYSAWNALLPDSLVGWDRISQSAYLSLRAFVFGDEYAGIGLQALGISQSDVAAGTIQSQLHMARWTGAFVALGAVMKAALTVFREPLIRLQAMMRAGHAVVFGDSLMARKFAEDWAAIRKRAVTHHAHEIEHQWDGVLTLPRNARLNARLTLNSLRWADRVVISESEEAATIETALEAARHRPRTPVFAIVRDPWLAEHVHHAIEHKGAADGEGDLLITVSEHSASARAVLHRHPVHLLAERAGHDRAHILIAGFGGLGEALVRDLLHTNLVSFLGRPIGPR</sequence>
<accession>A0ABU7LSH0</accession>
<organism evidence="1 2">
    <name type="scientific">Hyphobacterium lacteum</name>
    <dbReference type="NCBI Taxonomy" id="3116575"/>
    <lineage>
        <taxon>Bacteria</taxon>
        <taxon>Pseudomonadati</taxon>
        <taxon>Pseudomonadota</taxon>
        <taxon>Alphaproteobacteria</taxon>
        <taxon>Maricaulales</taxon>
        <taxon>Maricaulaceae</taxon>
        <taxon>Hyphobacterium</taxon>
    </lineage>
</organism>
<keyword evidence="2" id="KW-1185">Reference proteome</keyword>
<dbReference type="Proteomes" id="UP001354971">
    <property type="component" value="Unassembled WGS sequence"/>
</dbReference>
<evidence type="ECO:0008006" key="3">
    <source>
        <dbReference type="Google" id="ProtNLM"/>
    </source>
</evidence>
<gene>
    <name evidence="1" type="ORF">V0U79_10815</name>
</gene>
<evidence type="ECO:0000313" key="1">
    <source>
        <dbReference type="EMBL" id="MEE2526863.1"/>
    </source>
</evidence>
<dbReference type="EMBL" id="JAZDRP010000006">
    <property type="protein sequence ID" value="MEE2526863.1"/>
    <property type="molecule type" value="Genomic_DNA"/>
</dbReference>
<reference evidence="1 2" key="1">
    <citation type="submission" date="2024-01" db="EMBL/GenBank/DDBJ databases">
        <title>Hyphobacterium bacterium isolated from marine sediment.</title>
        <authorList>
            <person name="Zhao S."/>
        </authorList>
    </citation>
    <scope>NUCLEOTIDE SEQUENCE [LARGE SCALE GENOMIC DNA]</scope>
    <source>
        <strain evidence="2">HN65</strain>
    </source>
</reference>
<proteinExistence type="predicted"/>
<name>A0ABU7LSH0_9PROT</name>